<proteinExistence type="predicted"/>
<dbReference type="EnsemblPlants" id="TuG1812G0400004032.01.T01">
    <property type="protein sequence ID" value="TuG1812G0400004032.01.T01.cds427324"/>
    <property type="gene ID" value="TuG1812G0400004032.01"/>
</dbReference>
<dbReference type="Gramene" id="TuG1812G0400004032.01.T01">
    <property type="protein sequence ID" value="TuG1812G0400004032.01.T01.cds427324"/>
    <property type="gene ID" value="TuG1812G0400004032.01"/>
</dbReference>
<name>A0A8R7QAM2_TRIUA</name>
<dbReference type="AlphaFoldDB" id="A0A8R7QAM2"/>
<evidence type="ECO:0000313" key="1">
    <source>
        <dbReference type="EnsemblPlants" id="TuG1812G0400004032.01.T01.cds427324"/>
    </source>
</evidence>
<accession>A0A8R7QAM2</accession>
<reference evidence="1" key="2">
    <citation type="submission" date="2018-03" db="EMBL/GenBank/DDBJ databases">
        <title>The Triticum urartu genome reveals the dynamic nature of wheat genome evolution.</title>
        <authorList>
            <person name="Ling H."/>
            <person name="Ma B."/>
            <person name="Shi X."/>
            <person name="Liu H."/>
            <person name="Dong L."/>
            <person name="Sun H."/>
            <person name="Cao Y."/>
            <person name="Gao Q."/>
            <person name="Zheng S."/>
            <person name="Li Y."/>
            <person name="Yu Y."/>
            <person name="Du H."/>
            <person name="Qi M."/>
            <person name="Li Y."/>
            <person name="Yu H."/>
            <person name="Cui Y."/>
            <person name="Wang N."/>
            <person name="Chen C."/>
            <person name="Wu H."/>
            <person name="Zhao Y."/>
            <person name="Zhang J."/>
            <person name="Li Y."/>
            <person name="Zhou W."/>
            <person name="Zhang B."/>
            <person name="Hu W."/>
            <person name="Eijk M."/>
            <person name="Tang J."/>
            <person name="Witsenboer H."/>
            <person name="Zhao S."/>
            <person name="Li Z."/>
            <person name="Zhang A."/>
            <person name="Wang D."/>
            <person name="Liang C."/>
        </authorList>
    </citation>
    <scope>NUCLEOTIDE SEQUENCE [LARGE SCALE GENOMIC DNA]</scope>
    <source>
        <strain evidence="1">cv. G1812</strain>
    </source>
</reference>
<reference evidence="1" key="3">
    <citation type="submission" date="2022-06" db="UniProtKB">
        <authorList>
            <consortium name="EnsemblPlants"/>
        </authorList>
    </citation>
    <scope>IDENTIFICATION</scope>
</reference>
<dbReference type="Proteomes" id="UP000015106">
    <property type="component" value="Chromosome 4"/>
</dbReference>
<protein>
    <submittedName>
        <fullName evidence="1">Uncharacterized protein</fullName>
    </submittedName>
</protein>
<sequence>MSFNFVANSSTITTAYNCAAVYNRSIEMYMEDGPIIRPSSHAELISVPWAHVVIRDS</sequence>
<reference evidence="2" key="1">
    <citation type="journal article" date="2013" name="Nature">
        <title>Draft genome of the wheat A-genome progenitor Triticum urartu.</title>
        <authorList>
            <person name="Ling H.Q."/>
            <person name="Zhao S."/>
            <person name="Liu D."/>
            <person name="Wang J."/>
            <person name="Sun H."/>
            <person name="Zhang C."/>
            <person name="Fan H."/>
            <person name="Li D."/>
            <person name="Dong L."/>
            <person name="Tao Y."/>
            <person name="Gao C."/>
            <person name="Wu H."/>
            <person name="Li Y."/>
            <person name="Cui Y."/>
            <person name="Guo X."/>
            <person name="Zheng S."/>
            <person name="Wang B."/>
            <person name="Yu K."/>
            <person name="Liang Q."/>
            <person name="Yang W."/>
            <person name="Lou X."/>
            <person name="Chen J."/>
            <person name="Feng M."/>
            <person name="Jian J."/>
            <person name="Zhang X."/>
            <person name="Luo G."/>
            <person name="Jiang Y."/>
            <person name="Liu J."/>
            <person name="Wang Z."/>
            <person name="Sha Y."/>
            <person name="Zhang B."/>
            <person name="Wu H."/>
            <person name="Tang D."/>
            <person name="Shen Q."/>
            <person name="Xue P."/>
            <person name="Zou S."/>
            <person name="Wang X."/>
            <person name="Liu X."/>
            <person name="Wang F."/>
            <person name="Yang Y."/>
            <person name="An X."/>
            <person name="Dong Z."/>
            <person name="Zhang K."/>
            <person name="Zhang X."/>
            <person name="Luo M.C."/>
            <person name="Dvorak J."/>
            <person name="Tong Y."/>
            <person name="Wang J."/>
            <person name="Yang H."/>
            <person name="Li Z."/>
            <person name="Wang D."/>
            <person name="Zhang A."/>
            <person name="Wang J."/>
        </authorList>
    </citation>
    <scope>NUCLEOTIDE SEQUENCE</scope>
    <source>
        <strain evidence="2">cv. G1812</strain>
    </source>
</reference>
<organism evidence="1 2">
    <name type="scientific">Triticum urartu</name>
    <name type="common">Red wild einkorn</name>
    <name type="synonym">Crithodium urartu</name>
    <dbReference type="NCBI Taxonomy" id="4572"/>
    <lineage>
        <taxon>Eukaryota</taxon>
        <taxon>Viridiplantae</taxon>
        <taxon>Streptophyta</taxon>
        <taxon>Embryophyta</taxon>
        <taxon>Tracheophyta</taxon>
        <taxon>Spermatophyta</taxon>
        <taxon>Magnoliopsida</taxon>
        <taxon>Liliopsida</taxon>
        <taxon>Poales</taxon>
        <taxon>Poaceae</taxon>
        <taxon>BOP clade</taxon>
        <taxon>Pooideae</taxon>
        <taxon>Triticodae</taxon>
        <taxon>Triticeae</taxon>
        <taxon>Triticinae</taxon>
        <taxon>Triticum</taxon>
    </lineage>
</organism>
<evidence type="ECO:0000313" key="2">
    <source>
        <dbReference type="Proteomes" id="UP000015106"/>
    </source>
</evidence>
<keyword evidence="2" id="KW-1185">Reference proteome</keyword>